<dbReference type="PRINTS" id="PR00721">
    <property type="entry name" value="STOMATIN"/>
</dbReference>
<comment type="similarity">
    <text evidence="2">Belongs to the band 7/mec-2 family.</text>
</comment>
<accession>A0AAU7TYR8</accession>
<evidence type="ECO:0000256" key="3">
    <source>
        <dbReference type="ARBA" id="ARBA00017055"/>
    </source>
</evidence>
<dbReference type="CDD" id="cd08829">
    <property type="entry name" value="SPFH_paraslipin"/>
    <property type="match status" value="1"/>
</dbReference>
<evidence type="ECO:0000256" key="1">
    <source>
        <dbReference type="ARBA" id="ARBA00004167"/>
    </source>
</evidence>
<evidence type="ECO:0000256" key="6">
    <source>
        <dbReference type="ARBA" id="ARBA00023136"/>
    </source>
</evidence>
<proteinExistence type="inferred from homology"/>
<comment type="subcellular location">
    <subcellularLocation>
        <location evidence="1">Membrane</location>
        <topology evidence="1">Single-pass membrane protein</topology>
    </subcellularLocation>
</comment>
<dbReference type="AlphaFoldDB" id="A0AAU7TYR8"/>
<evidence type="ECO:0000313" key="8">
    <source>
        <dbReference type="EMBL" id="XBV45695.1"/>
    </source>
</evidence>
<dbReference type="FunFam" id="3.30.479.30:FF:000004">
    <property type="entry name" value="Putative membrane protease family, stomatin"/>
    <property type="match status" value="1"/>
</dbReference>
<dbReference type="SUPFAM" id="SSF117892">
    <property type="entry name" value="Band 7/SPFH domain"/>
    <property type="match status" value="1"/>
</dbReference>
<dbReference type="InterPro" id="IPR036013">
    <property type="entry name" value="Band_7/SPFH_dom_sf"/>
</dbReference>
<dbReference type="InterPro" id="IPR018080">
    <property type="entry name" value="Band_7/stomatin-like_CS"/>
</dbReference>
<dbReference type="GO" id="GO:0098552">
    <property type="term" value="C:side of membrane"/>
    <property type="evidence" value="ECO:0007669"/>
    <property type="project" value="UniProtKB-ARBA"/>
</dbReference>
<dbReference type="EMBL" id="CP158292">
    <property type="protein sequence ID" value="XBV45695.1"/>
    <property type="molecule type" value="Genomic_DNA"/>
</dbReference>
<dbReference type="PROSITE" id="PS01270">
    <property type="entry name" value="BAND_7"/>
    <property type="match status" value="1"/>
</dbReference>
<reference evidence="8" key="1">
    <citation type="submission" date="2024-06" db="EMBL/GenBank/DDBJ databases">
        <title>Multiomics insights into the TNT degradation mechanism by Pantoea sp. BJ2 isolated from an ammunition destruction site.</title>
        <authorList>
            <person name="Luo J."/>
        </authorList>
    </citation>
    <scope>NUCLEOTIDE SEQUENCE</scope>
    <source>
        <strain evidence="8">BJ2</strain>
    </source>
</reference>
<keyword evidence="6" id="KW-0472">Membrane</keyword>
<evidence type="ECO:0000256" key="4">
    <source>
        <dbReference type="ARBA" id="ARBA00022692"/>
    </source>
</evidence>
<dbReference type="PANTHER" id="PTHR43327">
    <property type="entry name" value="STOMATIN-LIKE PROTEIN 2, MITOCHONDRIAL"/>
    <property type="match status" value="1"/>
</dbReference>
<evidence type="ECO:0000256" key="5">
    <source>
        <dbReference type="ARBA" id="ARBA00022989"/>
    </source>
</evidence>
<dbReference type="SMART" id="SM00244">
    <property type="entry name" value="PHB"/>
    <property type="match status" value="1"/>
</dbReference>
<dbReference type="RefSeq" id="WP_350261625.1">
    <property type="nucleotide sequence ID" value="NZ_CP158292.1"/>
</dbReference>
<protein>
    <recommendedName>
        <fullName evidence="3">Protein QmcA</fullName>
    </recommendedName>
</protein>
<dbReference type="InterPro" id="IPR001972">
    <property type="entry name" value="Stomatin_HflK_fam"/>
</dbReference>
<evidence type="ECO:0000256" key="2">
    <source>
        <dbReference type="ARBA" id="ARBA00008164"/>
    </source>
</evidence>
<keyword evidence="5" id="KW-1133">Transmembrane helix</keyword>
<dbReference type="GO" id="GO:0005886">
    <property type="term" value="C:plasma membrane"/>
    <property type="evidence" value="ECO:0007669"/>
    <property type="project" value="UniProtKB-ARBA"/>
</dbReference>
<dbReference type="Gene3D" id="3.30.479.30">
    <property type="entry name" value="Band 7 domain"/>
    <property type="match status" value="1"/>
</dbReference>
<sequence length="304" mass="33716">MLTVIPVIIMLALVTVWAGVKIVPQGYQWTVERFGRYTKTLAPGLNLLVPFMDRIGRKINMMEQVLDIPSQEIISKDNANVTIDAVCFIQVVDPARAAYEVSNLELSILNLTMTNIRTVLGSMELDEMLSQRDNINTRLLHIVDEATNPWGVKITRIEIRDVRPPQELIAAMNAQMKAERTKRADILAAEGVRQAAILRAEGDKQSQILKAEGERTSAFLQAEARERQAEAEATATRMVSEAIAAGDIQAVNYFVAQKYTDALQKIGEANNSKVVMMPLDASSLLGSIAGISELLKENRTERRP</sequence>
<dbReference type="InterPro" id="IPR001107">
    <property type="entry name" value="Band_7"/>
</dbReference>
<keyword evidence="4" id="KW-0812">Transmembrane</keyword>
<dbReference type="Pfam" id="PF01145">
    <property type="entry name" value="Band_7"/>
    <property type="match status" value="1"/>
</dbReference>
<dbReference type="PANTHER" id="PTHR43327:SF10">
    <property type="entry name" value="STOMATIN-LIKE PROTEIN 2, MITOCHONDRIAL"/>
    <property type="match status" value="1"/>
</dbReference>
<dbReference type="InterPro" id="IPR050710">
    <property type="entry name" value="Band7/mec-2_domain"/>
</dbReference>
<gene>
    <name evidence="8" type="ORF">AAF463_05070</name>
</gene>
<organism evidence="8">
    <name type="scientific">Pantoea sp. BJ2</name>
    <dbReference type="NCBI Taxonomy" id="3141322"/>
    <lineage>
        <taxon>Bacteria</taxon>
        <taxon>Pseudomonadati</taxon>
        <taxon>Pseudomonadota</taxon>
        <taxon>Gammaproteobacteria</taxon>
        <taxon>Enterobacterales</taxon>
        <taxon>Erwiniaceae</taxon>
        <taxon>Pantoea</taxon>
    </lineage>
</organism>
<evidence type="ECO:0000259" key="7">
    <source>
        <dbReference type="SMART" id="SM00244"/>
    </source>
</evidence>
<feature type="domain" description="Band 7" evidence="7">
    <location>
        <begin position="18"/>
        <end position="176"/>
    </location>
</feature>
<name>A0AAU7TYR8_9GAMM</name>